<comment type="similarity">
    <text evidence="2 8">Belongs to the glycosyl hydrolase 42 family.</text>
</comment>
<dbReference type="AlphaFoldDB" id="A0A7G5IJ22"/>
<accession>A0A7G5IJ22</accession>
<keyword evidence="5 8" id="KW-0378">Hydrolase</keyword>
<evidence type="ECO:0000256" key="6">
    <source>
        <dbReference type="ARBA" id="ARBA00022833"/>
    </source>
</evidence>
<keyword evidence="15" id="KW-1185">Reference proteome</keyword>
<comment type="catalytic activity">
    <reaction evidence="1 8">
        <text>Hydrolysis of terminal non-reducing beta-D-galactose residues in beta-D-galactosides.</text>
        <dbReference type="EC" id="3.2.1.23"/>
    </reaction>
</comment>
<feature type="domain" description="Beta-galactosidase trimerisation" evidence="13">
    <location>
        <begin position="399"/>
        <end position="586"/>
    </location>
</feature>
<feature type="active site" description="Proton donor" evidence="9">
    <location>
        <position position="142"/>
    </location>
</feature>
<dbReference type="GO" id="GO:0004565">
    <property type="term" value="F:beta-galactosidase activity"/>
    <property type="evidence" value="ECO:0007669"/>
    <property type="project" value="UniProtKB-EC"/>
</dbReference>
<keyword evidence="7 8" id="KW-0326">Glycosidase</keyword>
<dbReference type="GO" id="GO:0009341">
    <property type="term" value="C:beta-galactosidase complex"/>
    <property type="evidence" value="ECO:0007669"/>
    <property type="project" value="InterPro"/>
</dbReference>
<evidence type="ECO:0000313" key="14">
    <source>
        <dbReference type="EMBL" id="QMW23364.1"/>
    </source>
</evidence>
<evidence type="ECO:0000256" key="4">
    <source>
        <dbReference type="ARBA" id="ARBA00022723"/>
    </source>
</evidence>
<dbReference type="EC" id="3.2.1.23" evidence="3 8"/>
<dbReference type="InterPro" id="IPR013529">
    <property type="entry name" value="Glyco_hydro_42_N"/>
</dbReference>
<dbReference type="Proteomes" id="UP000515292">
    <property type="component" value="Chromosome"/>
</dbReference>
<gene>
    <name evidence="14" type="ORF">H3309_02350</name>
</gene>
<dbReference type="RefSeq" id="WP_182297148.1">
    <property type="nucleotide sequence ID" value="NZ_CP059851.1"/>
</dbReference>
<dbReference type="Pfam" id="PF08532">
    <property type="entry name" value="Glyco_hydro_42M"/>
    <property type="match status" value="1"/>
</dbReference>
<dbReference type="Gene3D" id="3.20.20.80">
    <property type="entry name" value="Glycosidases"/>
    <property type="match status" value="1"/>
</dbReference>
<evidence type="ECO:0000256" key="9">
    <source>
        <dbReference type="PIRSR" id="PIRSR001084-1"/>
    </source>
</evidence>
<dbReference type="InterPro" id="IPR013738">
    <property type="entry name" value="Beta_galactosidase_Trimer"/>
</dbReference>
<feature type="binding site" evidence="10">
    <location>
        <position position="103"/>
    </location>
    <ligand>
        <name>substrate</name>
    </ligand>
</feature>
<feature type="binding site" evidence="10">
    <location>
        <position position="321"/>
    </location>
    <ligand>
        <name>substrate</name>
    </ligand>
</feature>
<dbReference type="EMBL" id="CP059851">
    <property type="protein sequence ID" value="QMW23364.1"/>
    <property type="molecule type" value="Genomic_DNA"/>
</dbReference>
<dbReference type="KEGG" id="sand:H3309_02350"/>
<evidence type="ECO:0000256" key="11">
    <source>
        <dbReference type="PIRSR" id="PIRSR001084-3"/>
    </source>
</evidence>
<dbReference type="SUPFAM" id="SSF51445">
    <property type="entry name" value="(Trans)glycosidases"/>
    <property type="match status" value="1"/>
</dbReference>
<feature type="domain" description="Glycoside hydrolase family 42 N-terminal" evidence="12">
    <location>
        <begin position="6"/>
        <end position="390"/>
    </location>
</feature>
<evidence type="ECO:0000256" key="5">
    <source>
        <dbReference type="ARBA" id="ARBA00022801"/>
    </source>
</evidence>
<dbReference type="PANTHER" id="PTHR36447:SF2">
    <property type="entry name" value="BETA-GALACTOSIDASE YESZ"/>
    <property type="match status" value="1"/>
</dbReference>
<feature type="active site" description="Nucleophile" evidence="9">
    <location>
        <position position="313"/>
    </location>
</feature>
<dbReference type="InterPro" id="IPR003476">
    <property type="entry name" value="Glyco_hydro_42"/>
</dbReference>
<name>A0A7G5IJ22_9SPHN</name>
<evidence type="ECO:0000256" key="3">
    <source>
        <dbReference type="ARBA" id="ARBA00012756"/>
    </source>
</evidence>
<feature type="binding site" evidence="11">
    <location>
        <position position="107"/>
    </location>
    <ligand>
        <name>Zn(2+)</name>
        <dbReference type="ChEBI" id="CHEBI:29105"/>
    </ligand>
</feature>
<dbReference type="GO" id="GO:0046872">
    <property type="term" value="F:metal ion binding"/>
    <property type="evidence" value="ECO:0007669"/>
    <property type="project" value="UniProtKB-KW"/>
</dbReference>
<evidence type="ECO:0000259" key="12">
    <source>
        <dbReference type="Pfam" id="PF02449"/>
    </source>
</evidence>
<keyword evidence="4 11" id="KW-0479">Metal-binding</keyword>
<evidence type="ECO:0000256" key="2">
    <source>
        <dbReference type="ARBA" id="ARBA00005940"/>
    </source>
</evidence>
<proteinExistence type="inferred from homology"/>
<evidence type="ECO:0000256" key="8">
    <source>
        <dbReference type="PIRNR" id="PIRNR001084"/>
    </source>
</evidence>
<feature type="binding site" evidence="10">
    <location>
        <position position="141"/>
    </location>
    <ligand>
        <name>substrate</name>
    </ligand>
</feature>
<protein>
    <recommendedName>
        <fullName evidence="3 8">Beta-galactosidase</fullName>
        <shortName evidence="8">Beta-gal</shortName>
        <ecNumber evidence="3 8">3.2.1.23</ecNumber>
    </recommendedName>
</protein>
<dbReference type="PANTHER" id="PTHR36447">
    <property type="entry name" value="BETA-GALACTOSIDASE GANA"/>
    <property type="match status" value="1"/>
</dbReference>
<dbReference type="Pfam" id="PF02449">
    <property type="entry name" value="Glyco_hydro_42"/>
    <property type="match status" value="1"/>
</dbReference>
<evidence type="ECO:0000313" key="15">
    <source>
        <dbReference type="Proteomes" id="UP000515292"/>
    </source>
</evidence>
<sequence>MRLGVCYYPEHWPEARWADDAAAMVAMGLRQVRIGEFAWSRVEPEPGVFDWGWLDRAIDTLGGAGLRVILGTPTATPPKWLVDAAPDILAWDRQGRVRGFGSRRHYCFSSQTYRQEAARITRAFAGRYGMHPHVAGWQIDNEYGCHDTTLSYSPAAREGFRRWLRFKYRDIAALNAAWGTVFWSQDYGGFGAVELPNLTVTEPNPAQVMDFRRYSSERVVRFNQVMAGIVREHSPGRDIMHNVMGFVTDFDHHALGADLDVTAWDSYPLGFLEQYWFSEAEKVRYARTGHPDIAAFHHDLYRGCSRGRWGVIEQQPGPVNWARHNPAPLPGMVRLWTLEAAAHGAEYVSYFRWRQFPQAQEAMHAGLQRVDGAEAPAAAEVRAVAAELAALGAQTVERAPVALIVDYPGLWAMEAQPQGADYRGIELLFRAYEALRRLGLDVDVVSAAANFSDYAMVVAPVLPFVDEGLVARLAAFEGQVLLGPRAGSKTADFAIPGALAPGALQALIPLKVTQVESLRRDVRHAGDGFVVERWLEHVESALAPELATDDGHGVLWRQGGVRYLSCWPDAGLWRAALVAMAGEAGVAVTTLPDGVRMRRTAERIFVFNWGPDTVDPQPFLGDDDVTKELPVAGVLIANC</sequence>
<dbReference type="InterPro" id="IPR017853">
    <property type="entry name" value="GH"/>
</dbReference>
<dbReference type="PIRSF" id="PIRSF001084">
    <property type="entry name" value="B-galactosidase"/>
    <property type="match status" value="1"/>
</dbReference>
<dbReference type="GO" id="GO:0005975">
    <property type="term" value="P:carbohydrate metabolic process"/>
    <property type="evidence" value="ECO:0007669"/>
    <property type="project" value="InterPro"/>
</dbReference>
<reference evidence="14 15" key="1">
    <citation type="submission" date="2020-07" db="EMBL/GenBank/DDBJ databases">
        <title>Complete genome sequence for Sandaracinobacter sp. M6.</title>
        <authorList>
            <person name="Tang Y."/>
            <person name="Liu Q."/>
            <person name="Guo Z."/>
            <person name="Lei P."/>
            <person name="Huang B."/>
        </authorList>
    </citation>
    <scope>NUCLEOTIDE SEQUENCE [LARGE SCALE GENOMIC DNA]</scope>
    <source>
        <strain evidence="14 15">M6</strain>
    </source>
</reference>
<dbReference type="InterPro" id="IPR029062">
    <property type="entry name" value="Class_I_gatase-like"/>
</dbReference>
<organism evidence="14 15">
    <name type="scientific">Sandaracinobacteroides saxicola</name>
    <dbReference type="NCBI Taxonomy" id="2759707"/>
    <lineage>
        <taxon>Bacteria</taxon>
        <taxon>Pseudomonadati</taxon>
        <taxon>Pseudomonadota</taxon>
        <taxon>Alphaproteobacteria</taxon>
        <taxon>Sphingomonadales</taxon>
        <taxon>Sphingosinicellaceae</taxon>
        <taxon>Sandaracinobacteroides</taxon>
    </lineage>
</organism>
<evidence type="ECO:0000256" key="7">
    <source>
        <dbReference type="ARBA" id="ARBA00023295"/>
    </source>
</evidence>
<evidence type="ECO:0000256" key="10">
    <source>
        <dbReference type="PIRSR" id="PIRSR001084-2"/>
    </source>
</evidence>
<dbReference type="SUPFAM" id="SSF52317">
    <property type="entry name" value="Class I glutamine amidotransferase-like"/>
    <property type="match status" value="1"/>
</dbReference>
<dbReference type="Gene3D" id="3.40.50.880">
    <property type="match status" value="1"/>
</dbReference>
<keyword evidence="6 11" id="KW-0862">Zinc</keyword>
<evidence type="ECO:0000259" key="13">
    <source>
        <dbReference type="Pfam" id="PF08532"/>
    </source>
</evidence>
<evidence type="ECO:0000256" key="1">
    <source>
        <dbReference type="ARBA" id="ARBA00001412"/>
    </source>
</evidence>
<dbReference type="CDD" id="cd03143">
    <property type="entry name" value="A4_beta-galactosidase_middle_domain"/>
    <property type="match status" value="1"/>
</dbReference>